<evidence type="ECO:0000313" key="2">
    <source>
        <dbReference type="Proteomes" id="UP001148838"/>
    </source>
</evidence>
<dbReference type="Proteomes" id="UP001148838">
    <property type="component" value="Unassembled WGS sequence"/>
</dbReference>
<gene>
    <name evidence="1" type="ORF">ANN_15541</name>
</gene>
<sequence>MDLQKQEFDQPTGMCSKISILWQRCSLKQIMFPSMKKFQNQIGLIPRFQKKGATASGSQDSLESLPADAATLAPKLQVSLGEVSSIPN</sequence>
<protein>
    <submittedName>
        <fullName evidence="1">Uncharacterized protein</fullName>
    </submittedName>
</protein>
<comment type="caution">
    <text evidence="1">The sequence shown here is derived from an EMBL/GenBank/DDBJ whole genome shotgun (WGS) entry which is preliminary data.</text>
</comment>
<accession>A0ABQ8SI00</accession>
<reference evidence="1 2" key="1">
    <citation type="journal article" date="2022" name="Allergy">
        <title>Genome assembly and annotation of Periplaneta americana reveal a comprehensive cockroach allergen profile.</title>
        <authorList>
            <person name="Wang L."/>
            <person name="Xiong Q."/>
            <person name="Saelim N."/>
            <person name="Wang L."/>
            <person name="Nong W."/>
            <person name="Wan A.T."/>
            <person name="Shi M."/>
            <person name="Liu X."/>
            <person name="Cao Q."/>
            <person name="Hui J.H.L."/>
            <person name="Sookrung N."/>
            <person name="Leung T.F."/>
            <person name="Tungtrongchitr A."/>
            <person name="Tsui S.K.W."/>
        </authorList>
    </citation>
    <scope>NUCLEOTIDE SEQUENCE [LARGE SCALE GENOMIC DNA]</scope>
    <source>
        <strain evidence="1">PWHHKU_190912</strain>
    </source>
</reference>
<organism evidence="1 2">
    <name type="scientific">Periplaneta americana</name>
    <name type="common">American cockroach</name>
    <name type="synonym">Blatta americana</name>
    <dbReference type="NCBI Taxonomy" id="6978"/>
    <lineage>
        <taxon>Eukaryota</taxon>
        <taxon>Metazoa</taxon>
        <taxon>Ecdysozoa</taxon>
        <taxon>Arthropoda</taxon>
        <taxon>Hexapoda</taxon>
        <taxon>Insecta</taxon>
        <taxon>Pterygota</taxon>
        <taxon>Neoptera</taxon>
        <taxon>Polyneoptera</taxon>
        <taxon>Dictyoptera</taxon>
        <taxon>Blattodea</taxon>
        <taxon>Blattoidea</taxon>
        <taxon>Blattidae</taxon>
        <taxon>Blattinae</taxon>
        <taxon>Periplaneta</taxon>
    </lineage>
</organism>
<evidence type="ECO:0000313" key="1">
    <source>
        <dbReference type="EMBL" id="KAJ4433282.1"/>
    </source>
</evidence>
<dbReference type="EMBL" id="JAJSOF020000027">
    <property type="protein sequence ID" value="KAJ4433282.1"/>
    <property type="molecule type" value="Genomic_DNA"/>
</dbReference>
<proteinExistence type="predicted"/>
<keyword evidence="2" id="KW-1185">Reference proteome</keyword>
<name>A0ABQ8SI00_PERAM</name>